<keyword evidence="4" id="KW-1134">Transmembrane beta strand</keyword>
<organism evidence="9 10">
    <name type="scientific">Acinetobacter gerneri</name>
    <dbReference type="NCBI Taxonomy" id="202952"/>
    <lineage>
        <taxon>Bacteria</taxon>
        <taxon>Pseudomonadati</taxon>
        <taxon>Pseudomonadota</taxon>
        <taxon>Gammaproteobacteria</taxon>
        <taxon>Moraxellales</taxon>
        <taxon>Moraxellaceae</taxon>
        <taxon>Acinetobacter</taxon>
    </lineage>
</organism>
<evidence type="ECO:0000256" key="2">
    <source>
        <dbReference type="ARBA" id="ARBA00007613"/>
    </source>
</evidence>
<evidence type="ECO:0000313" key="10">
    <source>
        <dbReference type="Proteomes" id="UP001243195"/>
    </source>
</evidence>
<dbReference type="SUPFAM" id="SSF56954">
    <property type="entry name" value="Outer membrane efflux proteins (OEP)"/>
    <property type="match status" value="1"/>
</dbReference>
<dbReference type="RefSeq" id="WP_308955795.1">
    <property type="nucleotide sequence ID" value="NZ_JAVICY010000010.1"/>
</dbReference>
<accession>A0AAW8JHQ8</accession>
<keyword evidence="5" id="KW-0812">Transmembrane</keyword>
<keyword evidence="6" id="KW-0472">Membrane</keyword>
<dbReference type="Gene3D" id="1.20.1600.10">
    <property type="entry name" value="Outer membrane efflux proteins (OEP)"/>
    <property type="match status" value="1"/>
</dbReference>
<feature type="chain" id="PRO_5043734553" evidence="8">
    <location>
        <begin position="40"/>
        <end position="500"/>
    </location>
</feature>
<protein>
    <submittedName>
        <fullName evidence="9">TolC family protein</fullName>
    </submittedName>
</protein>
<evidence type="ECO:0000256" key="4">
    <source>
        <dbReference type="ARBA" id="ARBA00022452"/>
    </source>
</evidence>
<keyword evidence="3" id="KW-0813">Transport</keyword>
<dbReference type="GO" id="GO:1990281">
    <property type="term" value="C:efflux pump complex"/>
    <property type="evidence" value="ECO:0007669"/>
    <property type="project" value="TreeGrafter"/>
</dbReference>
<evidence type="ECO:0000256" key="5">
    <source>
        <dbReference type="ARBA" id="ARBA00022692"/>
    </source>
</evidence>
<reference evidence="9" key="1">
    <citation type="submission" date="2023-08" db="EMBL/GenBank/DDBJ databases">
        <title>Emergence of clinically-relevant ST2 carbapenem-resistant Acinetobacter baumannii strains in hospital sewages in Zhejiang, East of China.</title>
        <authorList>
            <person name="Kaichao C."/>
            <person name="Zhang R."/>
        </authorList>
    </citation>
    <scope>NUCLEOTIDE SEQUENCE</scope>
    <source>
        <strain evidence="9">M-SY-60</strain>
    </source>
</reference>
<keyword evidence="8" id="KW-0732">Signal</keyword>
<comment type="subcellular location">
    <subcellularLocation>
        <location evidence="1">Cell outer membrane</location>
    </subcellularLocation>
</comment>
<dbReference type="GO" id="GO:0009279">
    <property type="term" value="C:cell outer membrane"/>
    <property type="evidence" value="ECO:0007669"/>
    <property type="project" value="UniProtKB-SubCell"/>
</dbReference>
<dbReference type="PANTHER" id="PTHR30026:SF5">
    <property type="entry name" value="ABC-TYPE EFFLUX SYSTEM SECRETIN COMPONENT"/>
    <property type="match status" value="1"/>
</dbReference>
<proteinExistence type="inferred from homology"/>
<dbReference type="PANTHER" id="PTHR30026">
    <property type="entry name" value="OUTER MEMBRANE PROTEIN TOLC"/>
    <property type="match status" value="1"/>
</dbReference>
<dbReference type="AlphaFoldDB" id="A0AAW8JHQ8"/>
<dbReference type="EMBL" id="JAVIDA010000009">
    <property type="protein sequence ID" value="MDQ9071552.1"/>
    <property type="molecule type" value="Genomic_DNA"/>
</dbReference>
<dbReference type="GO" id="GO:0015288">
    <property type="term" value="F:porin activity"/>
    <property type="evidence" value="ECO:0007669"/>
    <property type="project" value="TreeGrafter"/>
</dbReference>
<evidence type="ECO:0000256" key="7">
    <source>
        <dbReference type="ARBA" id="ARBA00023237"/>
    </source>
</evidence>
<dbReference type="GO" id="GO:0015562">
    <property type="term" value="F:efflux transmembrane transporter activity"/>
    <property type="evidence" value="ECO:0007669"/>
    <property type="project" value="InterPro"/>
</dbReference>
<comment type="caution">
    <text evidence="9">The sequence shown here is derived from an EMBL/GenBank/DDBJ whole genome shotgun (WGS) entry which is preliminary data.</text>
</comment>
<keyword evidence="7" id="KW-0998">Cell outer membrane</keyword>
<dbReference type="Proteomes" id="UP001243195">
    <property type="component" value="Unassembled WGS sequence"/>
</dbReference>
<gene>
    <name evidence="9" type="ORF">RFH51_08790</name>
</gene>
<evidence type="ECO:0000256" key="6">
    <source>
        <dbReference type="ARBA" id="ARBA00023136"/>
    </source>
</evidence>
<sequence length="500" mass="56080">MTNKCYTTARRNFLSFAKFKSLTFACLLCTGFLSTNTLAEDLSYAQAEQEILENSYTSQASEALSKASQLQSEAIKGLGLPRVDLNVRAYKFHSEVDIPLDKFKSNLEQTLSQGINDKLSGFEGSIPSGVLDPLQQGLNQTIHSGIGLFPDKSNVVLEDEVVKPSISVLMPLYTGGLISSSKTVANIKAERSQIDHHQQQDTQRFEMIQAYFNVQLQRQLLEASLFNYTAAQQHYDSALKLEKQGFISKGQRMQFEVARNNALRLLQNAQSNLQASQFTLNNLLNKKNIDRLSTPLFVNNQNGQSLQQLLQSYPEGSNLVKKLQMDTRIAEQNVKIQQAAKRPNLFAFGEYSLDDQQDWIVGVVAKYNIFDGVNKNKNMQAAELQSYASELMTARTKQEIENVIYKSFSEMTSAQQSQILLKQNILAATENLRIQELSYKEGMATPNQVIDAQNALMTVKTDMAINAFKYVISLATLLQSNGSISQFKVYTNQANTDFIR</sequence>
<comment type="similarity">
    <text evidence="2">Belongs to the outer membrane factor (OMF) (TC 1.B.17) family.</text>
</comment>
<feature type="signal peptide" evidence="8">
    <location>
        <begin position="1"/>
        <end position="39"/>
    </location>
</feature>
<name>A0AAW8JHQ8_9GAMM</name>
<dbReference type="InterPro" id="IPR051906">
    <property type="entry name" value="TolC-like"/>
</dbReference>
<evidence type="ECO:0000256" key="1">
    <source>
        <dbReference type="ARBA" id="ARBA00004442"/>
    </source>
</evidence>
<dbReference type="Pfam" id="PF02321">
    <property type="entry name" value="OEP"/>
    <property type="match status" value="1"/>
</dbReference>
<evidence type="ECO:0000256" key="3">
    <source>
        <dbReference type="ARBA" id="ARBA00022448"/>
    </source>
</evidence>
<evidence type="ECO:0000313" key="9">
    <source>
        <dbReference type="EMBL" id="MDQ9071552.1"/>
    </source>
</evidence>
<evidence type="ECO:0000256" key="8">
    <source>
        <dbReference type="SAM" id="SignalP"/>
    </source>
</evidence>
<dbReference type="InterPro" id="IPR003423">
    <property type="entry name" value="OMP_efflux"/>
</dbReference>